<evidence type="ECO:0000313" key="3">
    <source>
        <dbReference type="Proteomes" id="UP000648352"/>
    </source>
</evidence>
<dbReference type="Gene3D" id="3.40.630.30">
    <property type="match status" value="1"/>
</dbReference>
<comment type="caution">
    <text evidence="2">The sequence shown here is derived from an EMBL/GenBank/DDBJ whole genome shotgun (WGS) entry which is preliminary data.</text>
</comment>
<keyword evidence="3" id="KW-1185">Reference proteome</keyword>
<accession>A0ABR8RZX9</accession>
<proteinExistence type="predicted"/>
<dbReference type="PROSITE" id="PS51186">
    <property type="entry name" value="GNAT"/>
    <property type="match status" value="1"/>
</dbReference>
<reference evidence="2 3" key="1">
    <citation type="submission" date="2020-08" db="EMBL/GenBank/DDBJ databases">
        <title>A Genomic Blueprint of the Chicken Gut Microbiome.</title>
        <authorList>
            <person name="Gilroy R."/>
            <person name="Ravi A."/>
            <person name="Getino M."/>
            <person name="Pursley I."/>
            <person name="Horton D.L."/>
            <person name="Alikhan N.-F."/>
            <person name="Baker D."/>
            <person name="Gharbi K."/>
            <person name="Hall N."/>
            <person name="Watson M."/>
            <person name="Adriaenssens E.M."/>
            <person name="Foster-Nyarko E."/>
            <person name="Jarju S."/>
            <person name="Secka A."/>
            <person name="Antonio M."/>
            <person name="Oren A."/>
            <person name="Chaudhuri R."/>
            <person name="La Ragione R.M."/>
            <person name="Hildebrand F."/>
            <person name="Pallen M.J."/>
        </authorList>
    </citation>
    <scope>NUCLEOTIDE SEQUENCE [LARGE SCALE GENOMIC DNA]</scope>
    <source>
        <strain evidence="2 3">Sa4CUA7</strain>
    </source>
</reference>
<dbReference type="InterPro" id="IPR000182">
    <property type="entry name" value="GNAT_dom"/>
</dbReference>
<dbReference type="RefSeq" id="WP_191717658.1">
    <property type="nucleotide sequence ID" value="NZ_JACSQP010000002.1"/>
</dbReference>
<dbReference type="InterPro" id="IPR016181">
    <property type="entry name" value="Acyl_CoA_acyltransferase"/>
</dbReference>
<protein>
    <submittedName>
        <fullName evidence="2">GNAT family N-acetyltransferase</fullName>
    </submittedName>
</protein>
<evidence type="ECO:0000313" key="2">
    <source>
        <dbReference type="EMBL" id="MBD7956629.1"/>
    </source>
</evidence>
<organism evidence="2 3">
    <name type="scientific">Microbacterium pullorum</name>
    <dbReference type="NCBI Taxonomy" id="2762236"/>
    <lineage>
        <taxon>Bacteria</taxon>
        <taxon>Bacillati</taxon>
        <taxon>Actinomycetota</taxon>
        <taxon>Actinomycetes</taxon>
        <taxon>Micrococcales</taxon>
        <taxon>Microbacteriaceae</taxon>
        <taxon>Microbacterium</taxon>
    </lineage>
</organism>
<dbReference type="Proteomes" id="UP000648352">
    <property type="component" value="Unassembled WGS sequence"/>
</dbReference>
<sequence>MTTTALDVEFRPLVVPATIDAPDAADFIEMVRVRNIVYREIAGNDDDALAAAELLPHYQPDPYEVRHVWLAVVGGEIVGRVGVDIPLEEGSRSAFWLIELLKDVWGGGIGSAAYRLVEQTARDHGRTVLQSWALHPAADGPQLTPPTGFGTIPEDHAARFYLRHGHSLEQVARNSALDLTAPLDRIDRVLAVARAASTHYRVVQWQAPTPPEYVDGYAWMKSRMSTDAPAAGLEFDEETWDAARVARHDALYVEGGRHLLVTAAQHIDTGELCAFNELVLGTDPTAATQQEDTLVLKEHRGHRLGALVKAEGLLTWRRLMPQTPRVVTYNAEENRPMLDINEALGFEPVAYEGAWKKVLAG</sequence>
<evidence type="ECO:0000259" key="1">
    <source>
        <dbReference type="PROSITE" id="PS51186"/>
    </source>
</evidence>
<dbReference type="Pfam" id="PF00583">
    <property type="entry name" value="Acetyltransf_1"/>
    <property type="match status" value="1"/>
</dbReference>
<name>A0ABR8RZX9_9MICO</name>
<gene>
    <name evidence="2" type="ORF">H9651_03150</name>
</gene>
<dbReference type="CDD" id="cd04301">
    <property type="entry name" value="NAT_SF"/>
    <property type="match status" value="1"/>
</dbReference>
<dbReference type="SUPFAM" id="SSF55729">
    <property type="entry name" value="Acyl-CoA N-acyltransferases (Nat)"/>
    <property type="match status" value="2"/>
</dbReference>
<feature type="domain" description="N-acetyltransferase" evidence="1">
    <location>
        <begin position="17"/>
        <end position="184"/>
    </location>
</feature>
<dbReference type="EMBL" id="JACSQP010000002">
    <property type="protein sequence ID" value="MBD7956629.1"/>
    <property type="molecule type" value="Genomic_DNA"/>
</dbReference>